<dbReference type="RefSeq" id="WP_200280193.1">
    <property type="nucleotide sequence ID" value="NZ_JAENII010000009.1"/>
</dbReference>
<evidence type="ECO:0000313" key="4">
    <source>
        <dbReference type="Proteomes" id="UP000658278"/>
    </source>
</evidence>
<feature type="chain" id="PRO_5037527546" description="HEAT repeat domain-containing protein" evidence="2">
    <location>
        <begin position="21"/>
        <end position="418"/>
    </location>
</feature>
<protein>
    <recommendedName>
        <fullName evidence="5">HEAT repeat domain-containing protein</fullName>
    </recommendedName>
</protein>
<dbReference type="Proteomes" id="UP000658278">
    <property type="component" value="Unassembled WGS sequence"/>
</dbReference>
<keyword evidence="2" id="KW-0732">Signal</keyword>
<comment type="caution">
    <text evidence="3">The sequence shown here is derived from an EMBL/GenBank/DDBJ whole genome shotgun (WGS) entry which is preliminary data.</text>
</comment>
<feature type="signal peptide" evidence="2">
    <location>
        <begin position="1"/>
        <end position="20"/>
    </location>
</feature>
<accession>A0A934VF18</accession>
<keyword evidence="4" id="KW-1185">Reference proteome</keyword>
<organism evidence="3 4">
    <name type="scientific">Haloferula rosea</name>
    <dbReference type="NCBI Taxonomy" id="490093"/>
    <lineage>
        <taxon>Bacteria</taxon>
        <taxon>Pseudomonadati</taxon>
        <taxon>Verrucomicrobiota</taxon>
        <taxon>Verrucomicrobiia</taxon>
        <taxon>Verrucomicrobiales</taxon>
        <taxon>Verrucomicrobiaceae</taxon>
        <taxon>Haloferula</taxon>
    </lineage>
</organism>
<reference evidence="3" key="1">
    <citation type="submission" date="2021-01" db="EMBL/GenBank/DDBJ databases">
        <title>Modified the classification status of verrucomicrobia.</title>
        <authorList>
            <person name="Feng X."/>
        </authorList>
    </citation>
    <scope>NUCLEOTIDE SEQUENCE</scope>
    <source>
        <strain evidence="3">KCTC 22201</strain>
    </source>
</reference>
<proteinExistence type="predicted"/>
<sequence>MKASWIPVGLCAFGVGFAVAWAVKPTADGGPGGDGTEVVPERNRQSLSSRAPSRPQKDYEPLFERMRENRYDSEGLEKDLDELSLSEIPEFLAALSAKAGLGGLSWEDEDLLEKTLKRWYQQNPEGAIAWVMALESEEDRRELLIDFVNLEAEEDLDGALALLDGFNQQVEGRMSIPSSLIQKGADRDVETMLRVCAAGLGESDGSSGSGLKYATDFDFEAALNGLVELEENAGEGRSLSSLPSNLLSEWAKRDPQAAFDWVQLGKELSFNSGLDEFIDGYAEIASDEEIGSFVAELFDPSMDERKRYDQAWDALSEVADEDAVRQFLTDVAPHGGESVHIEGLLKRSMSTSGGGYDTTRAILLNMMDSQSRYELFTAGGEKNPFHRSFVRDDLVPVLQRLGHTPAEISEMLPAKDGE</sequence>
<feature type="region of interest" description="Disordered" evidence="1">
    <location>
        <begin position="28"/>
        <end position="58"/>
    </location>
</feature>
<evidence type="ECO:0000313" key="3">
    <source>
        <dbReference type="EMBL" id="MBK1827899.1"/>
    </source>
</evidence>
<evidence type="ECO:0000256" key="1">
    <source>
        <dbReference type="SAM" id="MobiDB-lite"/>
    </source>
</evidence>
<name>A0A934VF18_9BACT</name>
<dbReference type="EMBL" id="JAENII010000009">
    <property type="protein sequence ID" value="MBK1827899.1"/>
    <property type="molecule type" value="Genomic_DNA"/>
</dbReference>
<gene>
    <name evidence="3" type="ORF">JIN81_12780</name>
</gene>
<evidence type="ECO:0008006" key="5">
    <source>
        <dbReference type="Google" id="ProtNLM"/>
    </source>
</evidence>
<dbReference type="AlphaFoldDB" id="A0A934VF18"/>
<evidence type="ECO:0000256" key="2">
    <source>
        <dbReference type="SAM" id="SignalP"/>
    </source>
</evidence>